<evidence type="ECO:0000256" key="5">
    <source>
        <dbReference type="ARBA" id="ARBA00022679"/>
    </source>
</evidence>
<dbReference type="EC" id="2.5.1.10" evidence="3"/>
<dbReference type="AlphaFoldDB" id="A0A430A7W6"/>
<keyword evidence="6" id="KW-0479">Metal-binding</keyword>
<keyword evidence="8" id="KW-0414">Isoprene biosynthesis</keyword>
<comment type="caution">
    <text evidence="13">The sequence shown here is derived from an EMBL/GenBank/DDBJ whole genome shotgun (WGS) entry which is preliminary data.</text>
</comment>
<evidence type="ECO:0000256" key="6">
    <source>
        <dbReference type="ARBA" id="ARBA00022723"/>
    </source>
</evidence>
<dbReference type="Gene3D" id="1.10.600.10">
    <property type="entry name" value="Farnesyl Diphosphate Synthase"/>
    <property type="match status" value="1"/>
</dbReference>
<evidence type="ECO:0000256" key="2">
    <source>
        <dbReference type="ARBA" id="ARBA00006706"/>
    </source>
</evidence>
<accession>A0A430A7W6</accession>
<dbReference type="NCBIfam" id="NF045485">
    <property type="entry name" value="FPPsyn"/>
    <property type="match status" value="1"/>
</dbReference>
<evidence type="ECO:0000256" key="7">
    <source>
        <dbReference type="ARBA" id="ARBA00022842"/>
    </source>
</evidence>
<dbReference type="InterPro" id="IPR008949">
    <property type="entry name" value="Isoprenoid_synthase_dom_sf"/>
</dbReference>
<dbReference type="PANTHER" id="PTHR43281:SF1">
    <property type="entry name" value="FARNESYL DIPHOSPHATE SYNTHASE"/>
    <property type="match status" value="1"/>
</dbReference>
<dbReference type="SFLD" id="SFLDS00005">
    <property type="entry name" value="Isoprenoid_Synthase_Type_I"/>
    <property type="match status" value="1"/>
</dbReference>
<dbReference type="PANTHER" id="PTHR43281">
    <property type="entry name" value="FARNESYL DIPHOSPHATE SYNTHASE"/>
    <property type="match status" value="1"/>
</dbReference>
<dbReference type="InterPro" id="IPR053378">
    <property type="entry name" value="Prenyl_diphosphate_synthase"/>
</dbReference>
<dbReference type="GO" id="GO:0004337">
    <property type="term" value="F:(2E,6E)-farnesyl diphosphate synthase activity"/>
    <property type="evidence" value="ECO:0007669"/>
    <property type="project" value="UniProtKB-EC"/>
</dbReference>
<comment type="cofactor">
    <cofactor evidence="1">
        <name>Mg(2+)</name>
        <dbReference type="ChEBI" id="CHEBI:18420"/>
    </cofactor>
</comment>
<dbReference type="GO" id="GO:0016114">
    <property type="term" value="P:terpenoid biosynthetic process"/>
    <property type="evidence" value="ECO:0007669"/>
    <property type="project" value="UniProtKB-ARBA"/>
</dbReference>
<evidence type="ECO:0000256" key="4">
    <source>
        <dbReference type="ARBA" id="ARBA00015100"/>
    </source>
</evidence>
<dbReference type="Proteomes" id="UP000287101">
    <property type="component" value="Unassembled WGS sequence"/>
</dbReference>
<dbReference type="SUPFAM" id="SSF48576">
    <property type="entry name" value="Terpenoid synthases"/>
    <property type="match status" value="1"/>
</dbReference>
<dbReference type="Pfam" id="PF00348">
    <property type="entry name" value="polyprenyl_synt"/>
    <property type="match status" value="1"/>
</dbReference>
<reference evidence="13 14" key="1">
    <citation type="submission" date="2017-05" db="EMBL/GenBank/DDBJ databases">
        <title>Vagococcus spp. assemblies.</title>
        <authorList>
            <person name="Gulvik C.A."/>
        </authorList>
    </citation>
    <scope>NUCLEOTIDE SEQUENCE [LARGE SCALE GENOMIC DNA]</scope>
    <source>
        <strain evidence="13 14">CCUG 41755</strain>
    </source>
</reference>
<comment type="similarity">
    <text evidence="2 12">Belongs to the FPP/GGPP synthase family.</text>
</comment>
<dbReference type="PROSITE" id="PS00723">
    <property type="entry name" value="POLYPRENYL_SYNTHASE_1"/>
    <property type="match status" value="1"/>
</dbReference>
<dbReference type="InterPro" id="IPR033749">
    <property type="entry name" value="Polyprenyl_synt_CS"/>
</dbReference>
<dbReference type="RefSeq" id="WP_126831421.1">
    <property type="nucleotide sequence ID" value="NZ_CBCRYB010000010.1"/>
</dbReference>
<dbReference type="GO" id="GO:0005737">
    <property type="term" value="C:cytoplasm"/>
    <property type="evidence" value="ECO:0007669"/>
    <property type="project" value="UniProtKB-ARBA"/>
</dbReference>
<dbReference type="EMBL" id="NGJY01000002">
    <property type="protein sequence ID" value="RSU03210.1"/>
    <property type="molecule type" value="Genomic_DNA"/>
</dbReference>
<evidence type="ECO:0000313" key="14">
    <source>
        <dbReference type="Proteomes" id="UP000287101"/>
    </source>
</evidence>
<evidence type="ECO:0000256" key="10">
    <source>
        <dbReference type="ARBA" id="ARBA00032873"/>
    </source>
</evidence>
<protein>
    <recommendedName>
        <fullName evidence="4">Farnesyl diphosphate synthase</fullName>
        <ecNumber evidence="3">2.5.1.10</ecNumber>
    </recommendedName>
    <alternativeName>
        <fullName evidence="10">(2E,6E)-farnesyl diphosphate synthase</fullName>
    </alternativeName>
    <alternativeName>
        <fullName evidence="9">Geranyltranstransferase</fullName>
    </alternativeName>
</protein>
<evidence type="ECO:0000256" key="1">
    <source>
        <dbReference type="ARBA" id="ARBA00001946"/>
    </source>
</evidence>
<sequence>MTKEIFAKEYLPYVMKEMASVLETNASEKLLFDSMSYSLEAGGKRLRPLLLLATIDFFGEKLSKGHFQIAGALEMIHTYSLIHDDLPAMDNDELRRGKPTNHMVYGEALAILAGDGLLTEALHLVAVSELSSAQRVWVMTELTKASGAKGMIGGQVGDIEGEKTTLTLEELQAVHEKKTGALIRFAVETGCYLTAQPESIMTEMMTYADNFGVAFQIKDDLLDVLGDEAEIGKRTGMDEALNKSTYTSLLGVEGAQKALSEHYNKAVTALTTVKKQLGKTEEVTILEELIQTLMG</sequence>
<evidence type="ECO:0000256" key="3">
    <source>
        <dbReference type="ARBA" id="ARBA00012439"/>
    </source>
</evidence>
<keyword evidence="14" id="KW-1185">Reference proteome</keyword>
<dbReference type="GO" id="GO:0046872">
    <property type="term" value="F:metal ion binding"/>
    <property type="evidence" value="ECO:0007669"/>
    <property type="project" value="UniProtKB-KW"/>
</dbReference>
<dbReference type="SFLD" id="SFLDG01017">
    <property type="entry name" value="Polyprenyl_Transferase_Like"/>
    <property type="match status" value="1"/>
</dbReference>
<dbReference type="CDD" id="cd00685">
    <property type="entry name" value="Trans_IPPS_HT"/>
    <property type="match status" value="1"/>
</dbReference>
<dbReference type="OrthoDB" id="9805316at2"/>
<name>A0A430A7W6_9ENTE</name>
<evidence type="ECO:0000313" key="13">
    <source>
        <dbReference type="EMBL" id="RSU03210.1"/>
    </source>
</evidence>
<proteinExistence type="inferred from homology"/>
<keyword evidence="7" id="KW-0460">Magnesium</keyword>
<keyword evidence="5 12" id="KW-0808">Transferase</keyword>
<evidence type="ECO:0000256" key="12">
    <source>
        <dbReference type="RuleBase" id="RU004466"/>
    </source>
</evidence>
<dbReference type="PROSITE" id="PS00444">
    <property type="entry name" value="POLYPRENYL_SYNTHASE_2"/>
    <property type="match status" value="1"/>
</dbReference>
<comment type="catalytic activity">
    <reaction evidence="11">
        <text>isopentenyl diphosphate + (2E)-geranyl diphosphate = (2E,6E)-farnesyl diphosphate + diphosphate</text>
        <dbReference type="Rhea" id="RHEA:19361"/>
        <dbReference type="ChEBI" id="CHEBI:33019"/>
        <dbReference type="ChEBI" id="CHEBI:58057"/>
        <dbReference type="ChEBI" id="CHEBI:128769"/>
        <dbReference type="ChEBI" id="CHEBI:175763"/>
        <dbReference type="EC" id="2.5.1.10"/>
    </reaction>
</comment>
<dbReference type="FunFam" id="1.10.600.10:FF:000001">
    <property type="entry name" value="Geranylgeranyl diphosphate synthase"/>
    <property type="match status" value="1"/>
</dbReference>
<dbReference type="InterPro" id="IPR000092">
    <property type="entry name" value="Polyprenyl_synt"/>
</dbReference>
<organism evidence="13 14">
    <name type="scientific">Vagococcus fessus</name>
    <dbReference type="NCBI Taxonomy" id="120370"/>
    <lineage>
        <taxon>Bacteria</taxon>
        <taxon>Bacillati</taxon>
        <taxon>Bacillota</taxon>
        <taxon>Bacilli</taxon>
        <taxon>Lactobacillales</taxon>
        <taxon>Enterococcaceae</taxon>
        <taxon>Vagococcus</taxon>
    </lineage>
</organism>
<gene>
    <name evidence="13" type="ORF">CBF31_05695</name>
</gene>
<evidence type="ECO:0000256" key="11">
    <source>
        <dbReference type="ARBA" id="ARBA00049399"/>
    </source>
</evidence>
<evidence type="ECO:0000256" key="8">
    <source>
        <dbReference type="ARBA" id="ARBA00023229"/>
    </source>
</evidence>
<evidence type="ECO:0000256" key="9">
    <source>
        <dbReference type="ARBA" id="ARBA00032380"/>
    </source>
</evidence>